<dbReference type="OrthoDB" id="5298153at2"/>
<dbReference type="EMBL" id="LAQU01000003">
    <property type="protein sequence ID" value="KKB64775.1"/>
    <property type="molecule type" value="Genomic_DNA"/>
</dbReference>
<dbReference type="InterPro" id="IPR025500">
    <property type="entry name" value="DUF4390"/>
</dbReference>
<comment type="caution">
    <text evidence="2">The sequence shown here is derived from an EMBL/GenBank/DDBJ whole genome shotgun (WGS) entry which is preliminary data.</text>
</comment>
<gene>
    <name evidence="2" type="ORF">WM40_04155</name>
</gene>
<evidence type="ECO:0000313" key="2">
    <source>
        <dbReference type="EMBL" id="KKB64775.1"/>
    </source>
</evidence>
<reference evidence="2 3" key="1">
    <citation type="submission" date="2015-03" db="EMBL/GenBank/DDBJ databases">
        <title>Draft Genome Sequence of Burkholderia andropogonis type strain ICMP2807, isolated from Sorghum bicolor.</title>
        <authorList>
            <person name="Lopes-Santos L."/>
            <person name="Castro D.B."/>
            <person name="Ottoboni L.M."/>
            <person name="Park D."/>
            <person name="Weirc B.S."/>
            <person name="Destefano S.A."/>
        </authorList>
    </citation>
    <scope>NUCLEOTIDE SEQUENCE [LARGE SCALE GENOMIC DNA]</scope>
    <source>
        <strain evidence="2 3">ICMP2807</strain>
    </source>
</reference>
<dbReference type="RefSeq" id="WP_036009765.1">
    <property type="nucleotide sequence ID" value="NZ_CADFGU010000005.1"/>
</dbReference>
<proteinExistence type="predicted"/>
<accession>A0A0F5K4B5</accession>
<dbReference type="Proteomes" id="UP000033618">
    <property type="component" value="Unassembled WGS sequence"/>
</dbReference>
<keyword evidence="1" id="KW-0732">Signal</keyword>
<dbReference type="AlphaFoldDB" id="A0A0F5K4B5"/>
<feature type="chain" id="PRO_5002490431" evidence="1">
    <location>
        <begin position="21"/>
        <end position="190"/>
    </location>
</feature>
<sequence>MMFAFCFVSLGVGVMTPASAHAGTIAVQRASLQADAAGGWNLDARFDFTLNNSLTDAVSKGIPLYFRTEFTLTRPRWYWFDDQAVTASQTVRLSFQPLTREYRVSTTGDSLYLSLPTLEQALAVIKHVVAWKVIDKHDVAPGEHYVAAVRMELDISQMPKPFQIDAVNNSDWTLSSDWSRFDFSTADHEK</sequence>
<organism evidence="2 3">
    <name type="scientific">Robbsia andropogonis</name>
    <dbReference type="NCBI Taxonomy" id="28092"/>
    <lineage>
        <taxon>Bacteria</taxon>
        <taxon>Pseudomonadati</taxon>
        <taxon>Pseudomonadota</taxon>
        <taxon>Betaproteobacteria</taxon>
        <taxon>Burkholderiales</taxon>
        <taxon>Burkholderiaceae</taxon>
        <taxon>Robbsia</taxon>
    </lineage>
</organism>
<evidence type="ECO:0000256" key="1">
    <source>
        <dbReference type="SAM" id="SignalP"/>
    </source>
</evidence>
<dbReference type="PATRIC" id="fig|28092.6.peg.979"/>
<protein>
    <submittedName>
        <fullName evidence="2">Signal peptide protein</fullName>
    </submittedName>
</protein>
<feature type="signal peptide" evidence="1">
    <location>
        <begin position="1"/>
        <end position="20"/>
    </location>
</feature>
<dbReference type="STRING" id="28092.WM40_04155"/>
<keyword evidence="3" id="KW-1185">Reference proteome</keyword>
<name>A0A0F5K4B5_9BURK</name>
<dbReference type="Pfam" id="PF14334">
    <property type="entry name" value="DUF4390"/>
    <property type="match status" value="1"/>
</dbReference>
<evidence type="ECO:0000313" key="3">
    <source>
        <dbReference type="Proteomes" id="UP000033618"/>
    </source>
</evidence>